<feature type="domain" description="CID" evidence="2">
    <location>
        <begin position="47"/>
        <end position="182"/>
    </location>
</feature>
<feature type="compositionally biased region" description="Low complexity" evidence="1">
    <location>
        <begin position="607"/>
        <end position="618"/>
    </location>
</feature>
<dbReference type="GO" id="GO:0005737">
    <property type="term" value="C:cytoplasm"/>
    <property type="evidence" value="ECO:0007669"/>
    <property type="project" value="TreeGrafter"/>
</dbReference>
<dbReference type="Pfam" id="PF04818">
    <property type="entry name" value="CID"/>
    <property type="match status" value="1"/>
</dbReference>
<dbReference type="Gene3D" id="1.25.40.90">
    <property type="match status" value="1"/>
</dbReference>
<dbReference type="GO" id="GO:0003729">
    <property type="term" value="F:mRNA binding"/>
    <property type="evidence" value="ECO:0007669"/>
    <property type="project" value="InterPro"/>
</dbReference>
<dbReference type="GO" id="GO:0031124">
    <property type="term" value="P:mRNA 3'-end processing"/>
    <property type="evidence" value="ECO:0007669"/>
    <property type="project" value="InterPro"/>
</dbReference>
<evidence type="ECO:0000313" key="4">
    <source>
        <dbReference type="Proteomes" id="UP000283269"/>
    </source>
</evidence>
<dbReference type="PANTHER" id="PTHR15921:SF3">
    <property type="entry name" value="PRE-MRNA CLEAVAGE COMPLEX 2 PROTEIN PCF11"/>
    <property type="match status" value="1"/>
</dbReference>
<dbReference type="SMART" id="SM00582">
    <property type="entry name" value="RPR"/>
    <property type="match status" value="1"/>
</dbReference>
<dbReference type="GO" id="GO:0006369">
    <property type="term" value="P:termination of RNA polymerase II transcription"/>
    <property type="evidence" value="ECO:0007669"/>
    <property type="project" value="InterPro"/>
</dbReference>
<evidence type="ECO:0000256" key="1">
    <source>
        <dbReference type="SAM" id="MobiDB-lite"/>
    </source>
</evidence>
<dbReference type="PANTHER" id="PTHR15921">
    <property type="entry name" value="PRE-MRNA CLEAVAGE COMPLEX II"/>
    <property type="match status" value="1"/>
</dbReference>
<comment type="caution">
    <text evidence="3">The sequence shown here is derived from an EMBL/GenBank/DDBJ whole genome shotgun (WGS) entry which is preliminary data.</text>
</comment>
<gene>
    <name evidence="3" type="ORF">CVT25_011089</name>
</gene>
<dbReference type="OrthoDB" id="2129491at2759"/>
<dbReference type="PROSITE" id="PS51391">
    <property type="entry name" value="CID"/>
    <property type="match status" value="1"/>
</dbReference>
<dbReference type="InParanoid" id="A0A409WGJ4"/>
<dbReference type="InterPro" id="IPR054127">
    <property type="entry name" value="Pcf11_C"/>
</dbReference>
<dbReference type="InterPro" id="IPR045154">
    <property type="entry name" value="PCF11-like"/>
</dbReference>
<accession>A0A409WGJ4</accession>
<dbReference type="GO" id="GO:0005849">
    <property type="term" value="C:mRNA cleavage factor complex"/>
    <property type="evidence" value="ECO:0007669"/>
    <property type="project" value="TreeGrafter"/>
</dbReference>
<dbReference type="FunFam" id="1.25.40.90:FF:000016">
    <property type="entry name" value="mRNA cleavage factor complex component Pcf11"/>
    <property type="match status" value="1"/>
</dbReference>
<dbReference type="InterPro" id="IPR008942">
    <property type="entry name" value="ENTH_VHS"/>
</dbReference>
<feature type="region of interest" description="Disordered" evidence="1">
    <location>
        <begin position="606"/>
        <end position="657"/>
    </location>
</feature>
<proteinExistence type="predicted"/>
<dbReference type="InterPro" id="IPR006569">
    <property type="entry name" value="CID_dom"/>
</dbReference>
<dbReference type="STRING" id="93625.A0A409WGJ4"/>
<reference evidence="3 4" key="1">
    <citation type="journal article" date="2018" name="Evol. Lett.">
        <title>Horizontal gene cluster transfer increased hallucinogenic mushroom diversity.</title>
        <authorList>
            <person name="Reynolds H.T."/>
            <person name="Vijayakumar V."/>
            <person name="Gluck-Thaler E."/>
            <person name="Korotkin H.B."/>
            <person name="Matheny P.B."/>
            <person name="Slot J.C."/>
        </authorList>
    </citation>
    <scope>NUCLEOTIDE SEQUENCE [LARGE SCALE GENOMIC DNA]</scope>
    <source>
        <strain evidence="3 4">2631</strain>
    </source>
</reference>
<dbReference type="SUPFAM" id="SSF48464">
    <property type="entry name" value="ENTH/VHS domain"/>
    <property type="match status" value="1"/>
</dbReference>
<keyword evidence="4" id="KW-1185">Reference proteome</keyword>
<organism evidence="3 4">
    <name type="scientific">Psilocybe cyanescens</name>
    <dbReference type="NCBI Taxonomy" id="93625"/>
    <lineage>
        <taxon>Eukaryota</taxon>
        <taxon>Fungi</taxon>
        <taxon>Dikarya</taxon>
        <taxon>Basidiomycota</taxon>
        <taxon>Agaricomycotina</taxon>
        <taxon>Agaricomycetes</taxon>
        <taxon>Agaricomycetidae</taxon>
        <taxon>Agaricales</taxon>
        <taxon>Agaricineae</taxon>
        <taxon>Strophariaceae</taxon>
        <taxon>Psilocybe</taxon>
    </lineage>
</organism>
<name>A0A409WGJ4_PSICY</name>
<dbReference type="Pfam" id="PF21936">
    <property type="entry name" value="Pcf11_C"/>
    <property type="match status" value="1"/>
</dbReference>
<dbReference type="CDD" id="cd16982">
    <property type="entry name" value="CID_Pcf11"/>
    <property type="match status" value="1"/>
</dbReference>
<evidence type="ECO:0000313" key="3">
    <source>
        <dbReference type="EMBL" id="PPQ77654.1"/>
    </source>
</evidence>
<dbReference type="AlphaFoldDB" id="A0A409WGJ4"/>
<dbReference type="FunCoup" id="A0A409WGJ4">
    <property type="interactions" value="267"/>
</dbReference>
<dbReference type="InterPro" id="IPR047415">
    <property type="entry name" value="Pcf11_CID"/>
</dbReference>
<evidence type="ECO:0000259" key="2">
    <source>
        <dbReference type="PROSITE" id="PS51391"/>
    </source>
</evidence>
<dbReference type="GO" id="GO:0000993">
    <property type="term" value="F:RNA polymerase II complex binding"/>
    <property type="evidence" value="ECO:0007669"/>
    <property type="project" value="InterPro"/>
</dbReference>
<sequence length="657" mass="72214">MSLYSHNLYGQPSYGGPSYRASPPTSNGYYYAQPPPQSPAPPVYEVDATSFRRDFSTRLAELTFNSRPIIQQLSMFAQDYSRYADIVGQCVQAHIRRVPPWMKLPAFYLLDAISKNVFEPYARQFASFVVPLYLETYHLVDDSTRGKMEEMLLTWRTGSPSGKELFGVQQQLAIERGVWGGGAAGSSSAVNFHSGSGSITKAQVLSELLYTLGQKERAVQANPYDTLSQNHIAVLQQLRMHVEAGVSQEELRQILNQLRNLVKSTVPPPILQPPAPSAPAWQSQSPFPPQISQIPQVAPQSYIQPVKIEEPPLASLSAISQPVQPTSVTAPPGNIANLLSTLLKAGVLSANGTPTGAGATVKEQDAPVELQKPEATNELIREYRDKILSENVNLYSLDSTRPSLIVDLLYNQQGLQCKQCGIRFPDTKLGKRRQDDHLDMHFRQNRKASDDVGRGHSRSWFTSVEDWIQDISGDRKGKGRSDGSGPLNAKAAAAAETAKREEDLRSQYVIVPPGEEAHIMSCPICKETLKSEFLEEDEEWVWKNATKKDDKIYHATCYAEAIVSTSSLAARLRSEKAHGSRSATPEVHPMTILSVRAMTPLATVRVSGSKSPSQSPLSDTKVATGTKRKVEHFDSNVAEEASGTPPLKKMALTSVSS</sequence>
<protein>
    <recommendedName>
        <fullName evidence="2">CID domain-containing protein</fullName>
    </recommendedName>
</protein>
<dbReference type="EMBL" id="NHYD01003434">
    <property type="protein sequence ID" value="PPQ77654.1"/>
    <property type="molecule type" value="Genomic_DNA"/>
</dbReference>
<dbReference type="Proteomes" id="UP000283269">
    <property type="component" value="Unassembled WGS sequence"/>
</dbReference>